<feature type="non-terminal residue" evidence="2">
    <location>
        <position position="1"/>
    </location>
</feature>
<feature type="region of interest" description="Disordered" evidence="1">
    <location>
        <begin position="1"/>
        <end position="38"/>
    </location>
</feature>
<organism evidence="2">
    <name type="scientific">Tanacetum cinerariifolium</name>
    <name type="common">Dalmatian daisy</name>
    <name type="synonym">Chrysanthemum cinerariifolium</name>
    <dbReference type="NCBI Taxonomy" id="118510"/>
    <lineage>
        <taxon>Eukaryota</taxon>
        <taxon>Viridiplantae</taxon>
        <taxon>Streptophyta</taxon>
        <taxon>Embryophyta</taxon>
        <taxon>Tracheophyta</taxon>
        <taxon>Spermatophyta</taxon>
        <taxon>Magnoliopsida</taxon>
        <taxon>eudicotyledons</taxon>
        <taxon>Gunneridae</taxon>
        <taxon>Pentapetalae</taxon>
        <taxon>asterids</taxon>
        <taxon>campanulids</taxon>
        <taxon>Asterales</taxon>
        <taxon>Asteraceae</taxon>
        <taxon>Asteroideae</taxon>
        <taxon>Anthemideae</taxon>
        <taxon>Anthemidinae</taxon>
        <taxon>Tanacetum</taxon>
    </lineage>
</organism>
<protein>
    <submittedName>
        <fullName evidence="2">Uncharacterized protein</fullName>
    </submittedName>
</protein>
<proteinExistence type="predicted"/>
<reference evidence="2" key="1">
    <citation type="journal article" date="2019" name="Sci. Rep.">
        <title>Draft genome of Tanacetum cinerariifolium, the natural source of mosquito coil.</title>
        <authorList>
            <person name="Yamashiro T."/>
            <person name="Shiraishi A."/>
            <person name="Satake H."/>
            <person name="Nakayama K."/>
        </authorList>
    </citation>
    <scope>NUCLEOTIDE SEQUENCE</scope>
</reference>
<comment type="caution">
    <text evidence="2">The sequence shown here is derived from an EMBL/GenBank/DDBJ whole genome shotgun (WGS) entry which is preliminary data.</text>
</comment>
<name>A0A699U6T5_TANCI</name>
<sequence>DGFKPSAKEEKQNTKDPRNENSKVSSTEEPKVNQKKDEIVNITNNVNSVSPTDDAAGVVDENIVYGCVDDPNIPDLEEIGKFCDAENDDSGANMNNLDTYFQVSPVPTTIIHKDHPLE</sequence>
<dbReference type="EMBL" id="BKCJ011296623">
    <property type="protein sequence ID" value="GFD16938.1"/>
    <property type="molecule type" value="Genomic_DNA"/>
</dbReference>
<gene>
    <name evidence="2" type="ORF">Tci_888907</name>
</gene>
<evidence type="ECO:0000313" key="2">
    <source>
        <dbReference type="EMBL" id="GFD16938.1"/>
    </source>
</evidence>
<accession>A0A699U6T5</accession>
<evidence type="ECO:0000256" key="1">
    <source>
        <dbReference type="SAM" id="MobiDB-lite"/>
    </source>
</evidence>
<dbReference type="AlphaFoldDB" id="A0A699U6T5"/>